<evidence type="ECO:0000313" key="2">
    <source>
        <dbReference type="EMBL" id="MFC6834922.1"/>
    </source>
</evidence>
<dbReference type="RefSeq" id="WP_304446633.1">
    <property type="nucleotide sequence ID" value="NZ_JARRAH010000001.1"/>
</dbReference>
<feature type="transmembrane region" description="Helical" evidence="1">
    <location>
        <begin position="67"/>
        <end position="89"/>
    </location>
</feature>
<protein>
    <recommendedName>
        <fullName evidence="4">SPW repeat protein</fullName>
    </recommendedName>
</protein>
<dbReference type="AlphaFoldDB" id="A0ABD5U375"/>
<gene>
    <name evidence="2" type="ORF">ACFQHK_00200</name>
</gene>
<keyword evidence="1" id="KW-1133">Transmembrane helix</keyword>
<reference evidence="2 3" key="1">
    <citation type="journal article" date="2019" name="Int. J. Syst. Evol. Microbiol.">
        <title>The Global Catalogue of Microorganisms (GCM) 10K type strain sequencing project: providing services to taxonomists for standard genome sequencing and annotation.</title>
        <authorList>
            <consortium name="The Broad Institute Genomics Platform"/>
            <consortium name="The Broad Institute Genome Sequencing Center for Infectious Disease"/>
            <person name="Wu L."/>
            <person name="Ma J."/>
        </authorList>
    </citation>
    <scope>NUCLEOTIDE SEQUENCE [LARGE SCALE GENOMIC DNA]</scope>
    <source>
        <strain evidence="2 3">PSRA2</strain>
    </source>
</reference>
<keyword evidence="1" id="KW-0812">Transmembrane</keyword>
<comment type="caution">
    <text evidence="2">The sequence shown here is derived from an EMBL/GenBank/DDBJ whole genome shotgun (WGS) entry which is preliminary data.</text>
</comment>
<dbReference type="Proteomes" id="UP001596406">
    <property type="component" value="Unassembled WGS sequence"/>
</dbReference>
<keyword evidence="1" id="KW-0472">Membrane</keyword>
<feature type="transmembrane region" description="Helical" evidence="1">
    <location>
        <begin position="42"/>
        <end position="60"/>
    </location>
</feature>
<keyword evidence="3" id="KW-1185">Reference proteome</keyword>
<evidence type="ECO:0000313" key="3">
    <source>
        <dbReference type="Proteomes" id="UP001596406"/>
    </source>
</evidence>
<evidence type="ECO:0008006" key="4">
    <source>
        <dbReference type="Google" id="ProtNLM"/>
    </source>
</evidence>
<proteinExistence type="predicted"/>
<dbReference type="EMBL" id="JBHSXM010000001">
    <property type="protein sequence ID" value="MFC6834922.1"/>
    <property type="molecule type" value="Genomic_DNA"/>
</dbReference>
<sequence length="126" mass="12883">MSSDETDAKRRRGDRGRTRWLTLGVALLVLPLALLGDEVGLSPAATGGVLGAVYLTLSILQVRAGNTLAAVGWMLFVVAVGLLTVVGIAGNTLVLAGFVACLLGGGALVVWDAVVVSEREARAVEG</sequence>
<feature type="transmembrane region" description="Helical" evidence="1">
    <location>
        <begin position="95"/>
        <end position="116"/>
    </location>
</feature>
<organism evidence="2 3">
    <name type="scientific">Halomarina ordinaria</name>
    <dbReference type="NCBI Taxonomy" id="3033939"/>
    <lineage>
        <taxon>Archaea</taxon>
        <taxon>Methanobacteriati</taxon>
        <taxon>Methanobacteriota</taxon>
        <taxon>Stenosarchaea group</taxon>
        <taxon>Halobacteria</taxon>
        <taxon>Halobacteriales</taxon>
        <taxon>Natronomonadaceae</taxon>
        <taxon>Halomarina</taxon>
    </lineage>
</organism>
<accession>A0ABD5U375</accession>
<feature type="transmembrane region" description="Helical" evidence="1">
    <location>
        <begin position="20"/>
        <end position="36"/>
    </location>
</feature>
<evidence type="ECO:0000256" key="1">
    <source>
        <dbReference type="SAM" id="Phobius"/>
    </source>
</evidence>
<name>A0ABD5U375_9EURY</name>